<accession>A0A088MD10</accession>
<dbReference type="Pfam" id="PF00755">
    <property type="entry name" value="Carn_acyltransf"/>
    <property type="match status" value="1"/>
</dbReference>
<keyword evidence="4 10" id="KW-0808">Transferase</keyword>
<keyword evidence="7 10" id="KW-0012">Acyltransferase</keyword>
<dbReference type="PANTHER" id="PTHR22589:SF16">
    <property type="entry name" value="CARNITINE O-PALMITOYLTRANSFERASE 2, MITOCHONDRIAL"/>
    <property type="match status" value="1"/>
</dbReference>
<dbReference type="InterPro" id="IPR000542">
    <property type="entry name" value="Carn_acyl_trans"/>
</dbReference>
<dbReference type="InterPro" id="IPR042572">
    <property type="entry name" value="Carn_acyl_trans_N"/>
</dbReference>
<keyword evidence="6" id="KW-0443">Lipid metabolism</keyword>
<evidence type="ECO:0000256" key="6">
    <source>
        <dbReference type="ARBA" id="ARBA00023098"/>
    </source>
</evidence>
<dbReference type="UniPathway" id="UPA00659"/>
<evidence type="ECO:0000256" key="2">
    <source>
        <dbReference type="ARBA" id="ARBA00005232"/>
    </source>
</evidence>
<evidence type="ECO:0000256" key="4">
    <source>
        <dbReference type="ARBA" id="ARBA00022679"/>
    </source>
</evidence>
<reference evidence="12" key="2">
    <citation type="journal article" date="2015" name="BMC Genomics">
        <title>Analysis of the agrotis segetum pheromone gland transcriptome in the light of Sex pheromone biosynthesis.</title>
        <authorList>
            <person name="Ding B.J."/>
            <person name="Lofstedt C."/>
        </authorList>
    </citation>
    <scope>NUCLEOTIDE SEQUENCE</scope>
    <source>
        <tissue evidence="12">Pheromone gland</tissue>
    </source>
</reference>
<feature type="active site" description="Proton acceptor" evidence="9">
    <location>
        <position position="375"/>
    </location>
</feature>
<feature type="domain" description="Choline/carnitine acyltransferase" evidence="11">
    <location>
        <begin position="54"/>
        <end position="642"/>
    </location>
</feature>
<comment type="similarity">
    <text evidence="2 10">Belongs to the carnitine/choline acetyltransferase family.</text>
</comment>
<keyword evidence="5" id="KW-0276">Fatty acid metabolism</keyword>
<evidence type="ECO:0000259" key="11">
    <source>
        <dbReference type="Pfam" id="PF00755"/>
    </source>
</evidence>
<evidence type="ECO:0000256" key="10">
    <source>
        <dbReference type="RuleBase" id="RU003801"/>
    </source>
</evidence>
<evidence type="ECO:0000313" key="12">
    <source>
        <dbReference type="EMBL" id="AIN34708.1"/>
    </source>
</evidence>
<dbReference type="PROSITE" id="PS00440">
    <property type="entry name" value="ACYLTRANSF_C_2"/>
    <property type="match status" value="1"/>
</dbReference>
<sequence>MIGANKLIGKNNIVYQKFIQQRKFTNKNIKDVNYQYLQRSKLPTMHFQKSLPRLPIPELSKTGDRYLKALRPLLNDNQFEEAEKRTSNFINNEGKVLQEKLISKDKRNKHTSYISDYWFDLYLRDRAALPINYNPMIVFQNDVRPEYNDQLIRSTNILITAVRFMLSLREQILEPEVYHLNPKKSDTQLYRTFTRMLPEAISWYGAYLMKVFPLDMSQFVGLFGATRLPRLNKDEIFRDPKSKHVLVQKQGNFYVFDVLDTDGNLLSPLELLGNLNKIMNDKTPASEHPLGILTTQNRDEWAKQRDHLEATGNSEVLRKIDSAIFNLILDDDDINDDKRVLLKKYLHSDGTNRWFDKSVSLIVTRDGVGGVNFEHSWGDGVAVLRFFQDIYAETTKKPFIHPDSKPVDSNISVQKLEFKLDDKSKHFIDNAKKEYKAWTDSLSIDYILYEGLNKAACKKFKVSPDCIMQLSFQAAHHLLKGNFVGTYESCSTSAFKHGRTETMRPCTVKTKAFCETLHSNKSSIEELRGKLTECSKLHLELVKDAAMGQGFDRHMFALMKMAEDNNMPRPEIFDSYEYKFLNKSILSTSTLSSPSVMAGGFGPVVKEGYGIAYSAFPDKLGAAVASYKAHNNSTQYVEALHKSFLDITKILSG</sequence>
<gene>
    <name evidence="12" type="primary">ATF</name>
</gene>
<evidence type="ECO:0000256" key="5">
    <source>
        <dbReference type="ARBA" id="ARBA00022832"/>
    </source>
</evidence>
<evidence type="ECO:0000256" key="7">
    <source>
        <dbReference type="ARBA" id="ARBA00023315"/>
    </source>
</evidence>
<name>A0A088MD10_AGRSE</name>
<evidence type="ECO:0000256" key="9">
    <source>
        <dbReference type="PIRSR" id="PIRSR600542-1"/>
    </source>
</evidence>
<dbReference type="GO" id="GO:0005739">
    <property type="term" value="C:mitochondrion"/>
    <property type="evidence" value="ECO:0007669"/>
    <property type="project" value="TreeGrafter"/>
</dbReference>
<dbReference type="PANTHER" id="PTHR22589">
    <property type="entry name" value="CARNITINE O-ACYLTRANSFERASE"/>
    <property type="match status" value="1"/>
</dbReference>
<reference evidence="12" key="1">
    <citation type="submission" date="2014-03" db="EMBL/GenBank/DDBJ databases">
        <authorList>
            <person name="Saikia M."/>
            <person name="Chaudhari Y."/>
            <person name="Khan M."/>
            <person name="Devi D."/>
        </authorList>
    </citation>
    <scope>NUCLEOTIDE SEQUENCE</scope>
    <source>
        <tissue evidence="12">Pheromone gland</tissue>
    </source>
</reference>
<comment type="pathway">
    <text evidence="1">Lipid metabolism; fatty acid beta-oxidation.</text>
</comment>
<dbReference type="FunFam" id="1.10.275.20:FF:000001">
    <property type="entry name" value="carnitine O-palmitoyltransferase 2, mitochondrial"/>
    <property type="match status" value="1"/>
</dbReference>
<dbReference type="Gene3D" id="3.30.559.70">
    <property type="entry name" value="Choline/Carnitine o-acyltransferase, domain 2"/>
    <property type="match status" value="1"/>
</dbReference>
<dbReference type="Gene3D" id="1.20.1280.180">
    <property type="match status" value="1"/>
</dbReference>
<proteinExistence type="evidence at transcript level"/>
<evidence type="ECO:0000256" key="3">
    <source>
        <dbReference type="ARBA" id="ARBA00022448"/>
    </source>
</evidence>
<dbReference type="AlphaFoldDB" id="A0A088MD10"/>
<evidence type="ECO:0000256" key="1">
    <source>
        <dbReference type="ARBA" id="ARBA00005005"/>
    </source>
</evidence>
<dbReference type="EMBL" id="KJ579232">
    <property type="protein sequence ID" value="AIN34708.1"/>
    <property type="molecule type" value="mRNA"/>
</dbReference>
<keyword evidence="3" id="KW-0813">Transport</keyword>
<dbReference type="Gene3D" id="1.10.275.20">
    <property type="entry name" value="Choline/Carnitine o-acyltransferase"/>
    <property type="match status" value="1"/>
</dbReference>
<dbReference type="GO" id="GO:0006635">
    <property type="term" value="P:fatty acid beta-oxidation"/>
    <property type="evidence" value="ECO:0007669"/>
    <property type="project" value="UniProtKB-UniPathway"/>
</dbReference>
<dbReference type="GO" id="GO:0004095">
    <property type="term" value="F:carnitine O-palmitoyltransferase activity"/>
    <property type="evidence" value="ECO:0007669"/>
    <property type="project" value="TreeGrafter"/>
</dbReference>
<dbReference type="InterPro" id="IPR023213">
    <property type="entry name" value="CAT-like_dom_sf"/>
</dbReference>
<dbReference type="InterPro" id="IPR042231">
    <property type="entry name" value="Cho/carn_acyl_trans_2"/>
</dbReference>
<evidence type="ECO:0000256" key="8">
    <source>
        <dbReference type="ARBA" id="ARBA00048999"/>
    </source>
</evidence>
<dbReference type="InterPro" id="IPR039551">
    <property type="entry name" value="Cho/carn_acyl_trans"/>
</dbReference>
<dbReference type="SUPFAM" id="SSF52777">
    <property type="entry name" value="CoA-dependent acyltransferases"/>
    <property type="match status" value="2"/>
</dbReference>
<protein>
    <submittedName>
        <fullName evidence="12">Fatty alcohol acetyltransferase</fullName>
    </submittedName>
</protein>
<dbReference type="Gene3D" id="3.30.559.10">
    <property type="entry name" value="Chloramphenicol acetyltransferase-like domain"/>
    <property type="match status" value="1"/>
</dbReference>
<organism evidence="12">
    <name type="scientific">Agrotis segetum</name>
    <name type="common">Turnip moth</name>
    <dbReference type="NCBI Taxonomy" id="47767"/>
    <lineage>
        <taxon>Eukaryota</taxon>
        <taxon>Metazoa</taxon>
        <taxon>Ecdysozoa</taxon>
        <taxon>Arthropoda</taxon>
        <taxon>Hexapoda</taxon>
        <taxon>Insecta</taxon>
        <taxon>Pterygota</taxon>
        <taxon>Neoptera</taxon>
        <taxon>Endopterygota</taxon>
        <taxon>Lepidoptera</taxon>
        <taxon>Glossata</taxon>
        <taxon>Ditrysia</taxon>
        <taxon>Noctuoidea</taxon>
        <taxon>Noctuidae</taxon>
        <taxon>Noctuinae</taxon>
        <taxon>Noctuini</taxon>
        <taxon>Agrotis</taxon>
    </lineage>
</organism>
<comment type="catalytic activity">
    <reaction evidence="8">
        <text>4,8-dimethylnonanoyl-CoA + (R)-carnitine = O-4,8-dimethylnonanoyl-(R)-carnitine + CoA</text>
        <dbReference type="Rhea" id="RHEA:44860"/>
        <dbReference type="ChEBI" id="CHEBI:16347"/>
        <dbReference type="ChEBI" id="CHEBI:57287"/>
        <dbReference type="ChEBI" id="CHEBI:77061"/>
        <dbReference type="ChEBI" id="CHEBI:84654"/>
    </reaction>
</comment>